<dbReference type="AlphaFoldDB" id="A0A1I5QXW7"/>
<proteinExistence type="predicted"/>
<dbReference type="OrthoDB" id="3239888at2"/>
<dbReference type="RefSeq" id="WP_074883928.1">
    <property type="nucleotide sequence ID" value="NZ_FOXO01000003.1"/>
</dbReference>
<feature type="transmembrane region" description="Helical" evidence="1">
    <location>
        <begin position="68"/>
        <end position="91"/>
    </location>
</feature>
<dbReference type="Proteomes" id="UP000182624">
    <property type="component" value="Unassembled WGS sequence"/>
</dbReference>
<keyword evidence="1" id="KW-0472">Membrane</keyword>
<protein>
    <recommendedName>
        <fullName evidence="4">DUF4418 domain-containing protein</fullName>
    </recommendedName>
</protein>
<evidence type="ECO:0000313" key="3">
    <source>
        <dbReference type="Proteomes" id="UP000182624"/>
    </source>
</evidence>
<organism evidence="2 3">
    <name type="scientific">Butyrivibrio proteoclasticus</name>
    <dbReference type="NCBI Taxonomy" id="43305"/>
    <lineage>
        <taxon>Bacteria</taxon>
        <taxon>Bacillati</taxon>
        <taxon>Bacillota</taxon>
        <taxon>Clostridia</taxon>
        <taxon>Lachnospirales</taxon>
        <taxon>Lachnospiraceae</taxon>
        <taxon>Butyrivibrio</taxon>
    </lineage>
</organism>
<evidence type="ECO:0000313" key="2">
    <source>
        <dbReference type="EMBL" id="SFP51109.1"/>
    </source>
</evidence>
<sequence length="142" mass="14920">MKNKVIAVVTVVLGLTAAIGPRTIFPVCSAAEMKMKCYYTAQWELVVGIIAALVGVGLILINDKKIRTVLSVIEIALGALIVLIPTAIVGVCSSPMMHCVSVTRPALIVTGVLEIVTAAVSLYFAVEDKLGKGSIKVAQLEN</sequence>
<keyword evidence="1" id="KW-1133">Transmembrane helix</keyword>
<gene>
    <name evidence="2" type="ORF">SAMN04487928_10317</name>
</gene>
<reference evidence="3" key="1">
    <citation type="submission" date="2016-10" db="EMBL/GenBank/DDBJ databases">
        <authorList>
            <person name="Varghese N."/>
            <person name="Submissions S."/>
        </authorList>
    </citation>
    <scope>NUCLEOTIDE SEQUENCE [LARGE SCALE GENOMIC DNA]</scope>
    <source>
        <strain evidence="3">P18</strain>
    </source>
</reference>
<evidence type="ECO:0008006" key="4">
    <source>
        <dbReference type="Google" id="ProtNLM"/>
    </source>
</evidence>
<dbReference type="EMBL" id="FOXO01000003">
    <property type="protein sequence ID" value="SFP51109.1"/>
    <property type="molecule type" value="Genomic_DNA"/>
</dbReference>
<feature type="transmembrane region" description="Helical" evidence="1">
    <location>
        <begin position="106"/>
        <end position="126"/>
    </location>
</feature>
<name>A0A1I5QXW7_9FIRM</name>
<evidence type="ECO:0000256" key="1">
    <source>
        <dbReference type="SAM" id="Phobius"/>
    </source>
</evidence>
<keyword evidence="1" id="KW-0812">Transmembrane</keyword>
<dbReference type="InterPro" id="IPR025531">
    <property type="entry name" value="DUF4418"/>
</dbReference>
<dbReference type="Pfam" id="PF14387">
    <property type="entry name" value="DUF4418"/>
    <property type="match status" value="1"/>
</dbReference>
<feature type="transmembrane region" description="Helical" evidence="1">
    <location>
        <begin position="40"/>
        <end position="61"/>
    </location>
</feature>
<keyword evidence="3" id="KW-1185">Reference proteome</keyword>
<accession>A0A1I5QXW7</accession>